<comment type="caution">
    <text evidence="1">The sequence shown here is derived from an EMBL/GenBank/DDBJ whole genome shotgun (WGS) entry which is preliminary data.</text>
</comment>
<evidence type="ECO:0000313" key="1">
    <source>
        <dbReference type="EMBL" id="MEJ2902552.1"/>
    </source>
</evidence>
<name>A0ABU8NM26_9SPHI</name>
<organism evidence="1 2">
    <name type="scientific">Pedobacter panaciterrae</name>
    <dbReference type="NCBI Taxonomy" id="363849"/>
    <lineage>
        <taxon>Bacteria</taxon>
        <taxon>Pseudomonadati</taxon>
        <taxon>Bacteroidota</taxon>
        <taxon>Sphingobacteriia</taxon>
        <taxon>Sphingobacteriales</taxon>
        <taxon>Sphingobacteriaceae</taxon>
        <taxon>Pedobacter</taxon>
    </lineage>
</organism>
<reference evidence="1 2" key="1">
    <citation type="submission" date="2024-03" db="EMBL/GenBank/DDBJ databases">
        <title>Sequence of Lycoming College Course Isolates.</title>
        <authorList>
            <person name="Plotts O."/>
            <person name="Newman J."/>
        </authorList>
    </citation>
    <scope>NUCLEOTIDE SEQUENCE [LARGE SCALE GENOMIC DNA]</scope>
    <source>
        <strain evidence="1 2">CJB-3</strain>
    </source>
</reference>
<gene>
    <name evidence="1" type="ORF">WAE58_08940</name>
</gene>
<accession>A0ABU8NM26</accession>
<proteinExistence type="predicted"/>
<keyword evidence="2" id="KW-1185">Reference proteome</keyword>
<dbReference type="InterPro" id="IPR029074">
    <property type="entry name" value="Imm49"/>
</dbReference>
<evidence type="ECO:0000313" key="2">
    <source>
        <dbReference type="Proteomes" id="UP001378956"/>
    </source>
</evidence>
<protein>
    <submittedName>
        <fullName evidence="1">Immunity 49 family protein</fullName>
    </submittedName>
</protein>
<sequence>MHITRHSFNKEIVENNVILNDKNINLYLKELSNNHLVIRGLERLSLENLCYSASLQYPVDKQLFYLDLFIDASLAKYQIATNIGNSIEINLTGTKHQILPEDVDYSVSEQNWITGYMAALARRKMQIVHAFCAIDLDFVNQKKRTKGGAYSLLFAKFLQRLFVKGEPHGQNLLAAANEIKKDKMPEPTYEYALFIDGPVIDMFTPIFMNDEKDFNETLLSALELYKKYWSKEQMNIPNGLISLPITALTVMAKDYDLNIKHTSDYLLQYLIDN</sequence>
<dbReference type="Pfam" id="PF15575">
    <property type="entry name" value="Imm49"/>
    <property type="match status" value="1"/>
</dbReference>
<dbReference type="RefSeq" id="WP_288879322.1">
    <property type="nucleotide sequence ID" value="NZ_CBFGNQ010000002.1"/>
</dbReference>
<dbReference type="Proteomes" id="UP001378956">
    <property type="component" value="Unassembled WGS sequence"/>
</dbReference>
<dbReference type="EMBL" id="JBBEUB010000002">
    <property type="protein sequence ID" value="MEJ2902552.1"/>
    <property type="molecule type" value="Genomic_DNA"/>
</dbReference>